<reference evidence="1 2" key="1">
    <citation type="journal article" date="2021" name="BMC Genomics">
        <title>Telomere-to-telomere genome assembly of asparaginase-producing Trichoderma simmonsii.</title>
        <authorList>
            <person name="Chung D."/>
            <person name="Kwon Y.M."/>
            <person name="Yang Y."/>
        </authorList>
    </citation>
    <scope>NUCLEOTIDE SEQUENCE [LARGE SCALE GENOMIC DNA]</scope>
    <source>
        <strain evidence="1 2">GH-Sj1</strain>
    </source>
</reference>
<sequence>MFKRKRGKDDETGGYKRVRFDLESLPAHLTSISQMFGGMELSSETKVTLCETIASSREKLVNGDPVDGVDILKKGIFALHCAPDVVFKFSDGDGSKLRSRWHHGMQSFASIHKQPKFDSLVFPRQTLFELQVNGKEGIVIAEERLPLTNNYLKHKQLYESLGSRLEPALRNLAKFIVLSGFSRVEFKTIPILDQQELEPGANPKIGLVNLGSCGGINGENALMTYHDAFFGNGQTSRGLFRCIAPEHFAVVKSEALKHELIFNEKMYLDAWKVRRHDLEEARHNLRLVNDEDAYEGRAKSIFKAVARFLFVAIPPTLEVITDTLDAFDEEQQLFMAPRRFRVGPFDQSDLILRGVMVLDPKTRSLAALSMSIQGSIASSLTDTTSLRRHLGHFCCMNLINREHTPEESKSLLSRLPDEEGLFYSILADYLFIQGDNLPAVGRLKDARYLHQLMGSL</sequence>
<protein>
    <submittedName>
        <fullName evidence="1">Uncharacterized protein</fullName>
    </submittedName>
</protein>
<gene>
    <name evidence="1" type="ORF">H0G86_000494</name>
</gene>
<name>A0A8G0L1Y7_9HYPO</name>
<proteinExistence type="predicted"/>
<dbReference type="Proteomes" id="UP000826661">
    <property type="component" value="Chromosome I"/>
</dbReference>
<evidence type="ECO:0000313" key="2">
    <source>
        <dbReference type="Proteomes" id="UP000826661"/>
    </source>
</evidence>
<dbReference type="EMBL" id="CP075864">
    <property type="protein sequence ID" value="QYS93103.1"/>
    <property type="molecule type" value="Genomic_DNA"/>
</dbReference>
<evidence type="ECO:0000313" key="1">
    <source>
        <dbReference type="EMBL" id="QYS93103.1"/>
    </source>
</evidence>
<keyword evidence="2" id="KW-1185">Reference proteome</keyword>
<dbReference type="AlphaFoldDB" id="A0A8G0L1Y7"/>
<accession>A0A8G0L1Y7</accession>
<organism evidence="1 2">
    <name type="scientific">Trichoderma simmonsii</name>
    <dbReference type="NCBI Taxonomy" id="1491479"/>
    <lineage>
        <taxon>Eukaryota</taxon>
        <taxon>Fungi</taxon>
        <taxon>Dikarya</taxon>
        <taxon>Ascomycota</taxon>
        <taxon>Pezizomycotina</taxon>
        <taxon>Sordariomycetes</taxon>
        <taxon>Hypocreomycetidae</taxon>
        <taxon>Hypocreales</taxon>
        <taxon>Hypocreaceae</taxon>
        <taxon>Trichoderma</taxon>
    </lineage>
</organism>